<proteinExistence type="predicted"/>
<evidence type="ECO:0000313" key="1">
    <source>
        <dbReference type="EMBL" id="CAA9284281.1"/>
    </source>
</evidence>
<name>A0A6J4JPT5_9SPHI</name>
<feature type="non-terminal residue" evidence="1">
    <location>
        <position position="1"/>
    </location>
</feature>
<dbReference type="AlphaFoldDB" id="A0A6J4JPT5"/>
<protein>
    <submittedName>
        <fullName evidence="1">Uncharacterized protein</fullName>
    </submittedName>
</protein>
<feature type="non-terminal residue" evidence="1">
    <location>
        <position position="43"/>
    </location>
</feature>
<gene>
    <name evidence="1" type="ORF">AVDCRST_MAG56-3981</name>
</gene>
<organism evidence="1">
    <name type="scientific">uncultured Cytophagales bacterium</name>
    <dbReference type="NCBI Taxonomy" id="158755"/>
    <lineage>
        <taxon>Bacteria</taxon>
        <taxon>Pseudomonadati</taxon>
        <taxon>Bacteroidota</taxon>
        <taxon>Sphingobacteriia</taxon>
        <taxon>Sphingobacteriales</taxon>
        <taxon>environmental samples</taxon>
    </lineage>
</organism>
<accession>A0A6J4JPT5</accession>
<dbReference type="EMBL" id="CADCTQ010000334">
    <property type="protein sequence ID" value="CAA9284281.1"/>
    <property type="molecule type" value="Genomic_DNA"/>
</dbReference>
<reference evidence="1" key="1">
    <citation type="submission" date="2020-02" db="EMBL/GenBank/DDBJ databases">
        <authorList>
            <person name="Meier V. D."/>
        </authorList>
    </citation>
    <scope>NUCLEOTIDE SEQUENCE</scope>
    <source>
        <strain evidence="1">AVDCRST_MAG56</strain>
    </source>
</reference>
<sequence length="43" mass="4499">EFGYYACSAPILRSGFFARNGSAAGVRPGGGHCRVGLLRRSAL</sequence>